<comment type="caution">
    <text evidence="1">The sequence shown here is derived from an EMBL/GenBank/DDBJ whole genome shotgun (WGS) entry which is preliminary data.</text>
</comment>
<protein>
    <submittedName>
        <fullName evidence="1">Uncharacterized protein</fullName>
    </submittedName>
</protein>
<gene>
    <name evidence="1" type="ORF">PsorP6_010046</name>
</gene>
<organism evidence="1 2">
    <name type="scientific">Peronosclerospora sorghi</name>
    <dbReference type="NCBI Taxonomy" id="230839"/>
    <lineage>
        <taxon>Eukaryota</taxon>
        <taxon>Sar</taxon>
        <taxon>Stramenopiles</taxon>
        <taxon>Oomycota</taxon>
        <taxon>Peronosporomycetes</taxon>
        <taxon>Peronosporales</taxon>
        <taxon>Peronosporaceae</taxon>
        <taxon>Peronosclerospora</taxon>
    </lineage>
</organism>
<keyword evidence="2" id="KW-1185">Reference proteome</keyword>
<dbReference type="Proteomes" id="UP001163321">
    <property type="component" value="Chromosome 6"/>
</dbReference>
<reference evidence="1 2" key="1">
    <citation type="journal article" date="2022" name="bioRxiv">
        <title>The genome of the oomycete Peronosclerospora sorghi, a cosmopolitan pathogen of maize and sorghum, is inflated with dispersed pseudogenes.</title>
        <authorList>
            <person name="Fletcher K."/>
            <person name="Martin F."/>
            <person name="Isakeit T."/>
            <person name="Cavanaugh K."/>
            <person name="Magill C."/>
            <person name="Michelmore R."/>
        </authorList>
    </citation>
    <scope>NUCLEOTIDE SEQUENCE [LARGE SCALE GENOMIC DNA]</scope>
    <source>
        <strain evidence="1">P6</strain>
    </source>
</reference>
<sequence length="94" mass="11138">MQSSIHHLVKSIDEGHYAADVCDSRIQRNDTYESEISEDYALQSYRSQRSCYMFFYVLILMAMARKMYIKVALRFRMKTTKIRDSNQNKLQVVA</sequence>
<proteinExistence type="predicted"/>
<evidence type="ECO:0000313" key="2">
    <source>
        <dbReference type="Proteomes" id="UP001163321"/>
    </source>
</evidence>
<name>A0ACC0VV91_9STRA</name>
<dbReference type="EMBL" id="CM047585">
    <property type="protein sequence ID" value="KAI9910389.1"/>
    <property type="molecule type" value="Genomic_DNA"/>
</dbReference>
<accession>A0ACC0VV91</accession>
<evidence type="ECO:0000313" key="1">
    <source>
        <dbReference type="EMBL" id="KAI9910389.1"/>
    </source>
</evidence>